<evidence type="ECO:0000256" key="1">
    <source>
        <dbReference type="SAM" id="SignalP"/>
    </source>
</evidence>
<reference evidence="2 3" key="1">
    <citation type="submission" date="2024-05" db="EMBL/GenBank/DDBJ databases">
        <authorList>
            <person name="Wallberg A."/>
        </authorList>
    </citation>
    <scope>NUCLEOTIDE SEQUENCE [LARGE SCALE GENOMIC DNA]</scope>
</reference>
<gene>
    <name evidence="2" type="ORF">MNOR_LOCUS6038</name>
</gene>
<proteinExistence type="predicted"/>
<accession>A0AAV2PZA2</accession>
<evidence type="ECO:0000313" key="2">
    <source>
        <dbReference type="EMBL" id="CAL4066942.1"/>
    </source>
</evidence>
<comment type="caution">
    <text evidence="2">The sequence shown here is derived from an EMBL/GenBank/DDBJ whole genome shotgun (WGS) entry which is preliminary data.</text>
</comment>
<feature type="chain" id="PRO_5043427414" evidence="1">
    <location>
        <begin position="24"/>
        <end position="109"/>
    </location>
</feature>
<evidence type="ECO:0000313" key="3">
    <source>
        <dbReference type="Proteomes" id="UP001497623"/>
    </source>
</evidence>
<protein>
    <submittedName>
        <fullName evidence="2">Uncharacterized protein</fullName>
    </submittedName>
</protein>
<dbReference type="Proteomes" id="UP001497623">
    <property type="component" value="Unassembled WGS sequence"/>
</dbReference>
<dbReference type="AlphaFoldDB" id="A0AAV2PZA2"/>
<feature type="signal peptide" evidence="1">
    <location>
        <begin position="1"/>
        <end position="23"/>
    </location>
</feature>
<keyword evidence="3" id="KW-1185">Reference proteome</keyword>
<dbReference type="EMBL" id="CAXKWB010002418">
    <property type="protein sequence ID" value="CAL4066942.1"/>
    <property type="molecule type" value="Genomic_DNA"/>
</dbReference>
<name>A0AAV2PZA2_MEGNR</name>
<sequence>MKITAFFLAIVVVASAVFSTADAHFWKPKYKKVKYPVYHHPEPVYHHPEPVYHHPEPVYHHPEPVYHYKPLHFLAKLFKPKYKVKKVPVYHHPAPAYHPQPSYGSYGHH</sequence>
<organism evidence="2 3">
    <name type="scientific">Meganyctiphanes norvegica</name>
    <name type="common">Northern krill</name>
    <name type="synonym">Thysanopoda norvegica</name>
    <dbReference type="NCBI Taxonomy" id="48144"/>
    <lineage>
        <taxon>Eukaryota</taxon>
        <taxon>Metazoa</taxon>
        <taxon>Ecdysozoa</taxon>
        <taxon>Arthropoda</taxon>
        <taxon>Crustacea</taxon>
        <taxon>Multicrustacea</taxon>
        <taxon>Malacostraca</taxon>
        <taxon>Eumalacostraca</taxon>
        <taxon>Eucarida</taxon>
        <taxon>Euphausiacea</taxon>
        <taxon>Euphausiidae</taxon>
        <taxon>Meganyctiphanes</taxon>
    </lineage>
</organism>
<keyword evidence="1" id="KW-0732">Signal</keyword>